<organism evidence="2 3">
    <name type="scientific">Paraburkholderia diazotrophica</name>
    <dbReference type="NCBI Taxonomy" id="667676"/>
    <lineage>
        <taxon>Bacteria</taxon>
        <taxon>Pseudomonadati</taxon>
        <taxon>Pseudomonadota</taxon>
        <taxon>Betaproteobacteria</taxon>
        <taxon>Burkholderiales</taxon>
        <taxon>Burkholderiaceae</taxon>
        <taxon>Paraburkholderia</taxon>
    </lineage>
</organism>
<dbReference type="Proteomes" id="UP000198866">
    <property type="component" value="Unassembled WGS sequence"/>
</dbReference>
<keyword evidence="1" id="KW-0472">Membrane</keyword>
<evidence type="ECO:0000313" key="3">
    <source>
        <dbReference type="Proteomes" id="UP000198866"/>
    </source>
</evidence>
<evidence type="ECO:0000256" key="1">
    <source>
        <dbReference type="SAM" id="Phobius"/>
    </source>
</evidence>
<dbReference type="AlphaFoldDB" id="A0A1H7EIS3"/>
<dbReference type="EMBL" id="FNYE01000063">
    <property type="protein sequence ID" value="SEK12977.1"/>
    <property type="molecule type" value="Genomic_DNA"/>
</dbReference>
<name>A0A1H7EIS3_9BURK</name>
<dbReference type="STRING" id="667676.SAMN05192539_10634"/>
<sequence>MSYGEALKKTALFIPVSLIDRGLWRAIGEHAGELLVALVALVGRLGAIALYPVAVPILAALVVAAERANERERDRVARELAAEWEGTHRKNVRMDTAETLAGDRRAHRTANLSEYPIELRAGETTSA</sequence>
<keyword evidence="1" id="KW-1133">Transmembrane helix</keyword>
<reference evidence="3" key="1">
    <citation type="submission" date="2016-10" db="EMBL/GenBank/DDBJ databases">
        <authorList>
            <person name="Varghese N."/>
            <person name="Submissions S."/>
        </authorList>
    </citation>
    <scope>NUCLEOTIDE SEQUENCE [LARGE SCALE GENOMIC DNA]</scope>
    <source>
        <strain evidence="3">LMG 26031</strain>
    </source>
</reference>
<accession>A0A1H7EIS3</accession>
<gene>
    <name evidence="2" type="ORF">SAMN05192539_10634</name>
</gene>
<evidence type="ECO:0000313" key="2">
    <source>
        <dbReference type="EMBL" id="SEK12977.1"/>
    </source>
</evidence>
<feature type="transmembrane region" description="Helical" evidence="1">
    <location>
        <begin position="34"/>
        <end position="65"/>
    </location>
</feature>
<keyword evidence="3" id="KW-1185">Reference proteome</keyword>
<protein>
    <submittedName>
        <fullName evidence="2">Uncharacterized protein</fullName>
    </submittedName>
</protein>
<proteinExistence type="predicted"/>
<keyword evidence="1" id="KW-0812">Transmembrane</keyword>